<dbReference type="InterPro" id="IPR036937">
    <property type="entry name" value="Adhesion_dom_fimbrial_sf"/>
</dbReference>
<dbReference type="Gene3D" id="2.60.40.1090">
    <property type="entry name" value="Fimbrial-type adhesion domain"/>
    <property type="match status" value="1"/>
</dbReference>
<feature type="domain" description="Fimbrial-type adhesion" evidence="1">
    <location>
        <begin position="73"/>
        <end position="201"/>
    </location>
</feature>
<proteinExistence type="predicted"/>
<dbReference type="InterPro" id="IPR008966">
    <property type="entry name" value="Adhesion_dom_sf"/>
</dbReference>
<evidence type="ECO:0000313" key="3">
    <source>
        <dbReference type="Proteomes" id="UP000424966"/>
    </source>
</evidence>
<sequence length="202" mass="21757">MRKYSVLQGESMQMTFLALPARWWGLKGYAAKAVNLRVIPIRILWVYLSLLQPVQAASTDIKPLIVTANILGGVPCTIDVSKVNPLDLGEMVTTQVNGISGKMLIPYEVKCTTPTNLKMTILTSSAATWYGNGTLATVGLNNQNLGIQLLKEGGTAVVFNDAMPFNSSTPPKLYAVPVKRTGSSLSAAVFYSASATMRVEFP</sequence>
<dbReference type="Pfam" id="PF00419">
    <property type="entry name" value="Fimbrial"/>
    <property type="match status" value="1"/>
</dbReference>
<keyword evidence="3" id="KW-1185">Reference proteome</keyword>
<reference evidence="2 3" key="1">
    <citation type="submission" date="2019-11" db="EMBL/GenBank/DDBJ databases">
        <title>FDA dAtabase for Regulatory Grade micrObial Sequences (FDA-ARGOS): Supporting development and validation of Infectious Disease Dx tests.</title>
        <authorList>
            <person name="Patel R."/>
            <person name="Rucinski S."/>
            <person name="Tallon L."/>
            <person name="Sadzewicz L."/>
            <person name="Vavikolanu K."/>
            <person name="Mehta A."/>
            <person name="Aluvathingal J."/>
            <person name="Nadendla S."/>
            <person name="Nandy P."/>
            <person name="Geyer C."/>
            <person name="Yan Y."/>
            <person name="Sichtig H."/>
        </authorList>
    </citation>
    <scope>NUCLEOTIDE SEQUENCE [LARGE SCALE GENOMIC DNA]</scope>
    <source>
        <strain evidence="2 3">FDAARGOS_729</strain>
    </source>
</reference>
<dbReference type="InterPro" id="IPR000259">
    <property type="entry name" value="Adhesion_dom_fimbrial"/>
</dbReference>
<accession>A0ABX6F9G2</accession>
<dbReference type="Proteomes" id="UP000424966">
    <property type="component" value="Chromosome"/>
</dbReference>
<evidence type="ECO:0000259" key="1">
    <source>
        <dbReference type="Pfam" id="PF00419"/>
    </source>
</evidence>
<protein>
    <submittedName>
        <fullName evidence="2">Fimbrial protein</fullName>
    </submittedName>
</protein>
<dbReference type="SUPFAM" id="SSF49401">
    <property type="entry name" value="Bacterial adhesins"/>
    <property type="match status" value="1"/>
</dbReference>
<organism evidence="2 3">
    <name type="scientific">Yersinia intermedia</name>
    <dbReference type="NCBI Taxonomy" id="631"/>
    <lineage>
        <taxon>Bacteria</taxon>
        <taxon>Pseudomonadati</taxon>
        <taxon>Pseudomonadota</taxon>
        <taxon>Gammaproteobacteria</taxon>
        <taxon>Enterobacterales</taxon>
        <taxon>Yersiniaceae</taxon>
        <taxon>Yersinia</taxon>
    </lineage>
</organism>
<gene>
    <name evidence="2" type="ORF">FOC37_12530</name>
</gene>
<dbReference type="EMBL" id="CP046294">
    <property type="protein sequence ID" value="QGR71106.1"/>
    <property type="molecule type" value="Genomic_DNA"/>
</dbReference>
<evidence type="ECO:0000313" key="2">
    <source>
        <dbReference type="EMBL" id="QGR71106.1"/>
    </source>
</evidence>
<name>A0ABX6F9G2_YERIN</name>